<dbReference type="AlphaFoldDB" id="R7WCI2"/>
<evidence type="ECO:0000313" key="2">
    <source>
        <dbReference type="EnsemblPlants" id="EMT20236"/>
    </source>
</evidence>
<evidence type="ECO:0000256" key="1">
    <source>
        <dbReference type="SAM" id="MobiDB-lite"/>
    </source>
</evidence>
<sequence>MDDRHNHPHAPRIAEGPSPTTAALETVSHDGPQPTRLPPSSAPGRRAPIRTANRSDERSGSKPWRRHISLSQDSPPSPPLVDVAGSVGVAGRRPLGHGLRARCEAPLAFHGGGMSDGLAQPWFWAGEAAGKSHTLAASRAVDGGA</sequence>
<name>R7WCI2_AEGTA</name>
<proteinExistence type="predicted"/>
<organism evidence="2">
    <name type="scientific">Aegilops tauschii</name>
    <name type="common">Tausch's goatgrass</name>
    <name type="synonym">Aegilops squarrosa</name>
    <dbReference type="NCBI Taxonomy" id="37682"/>
    <lineage>
        <taxon>Eukaryota</taxon>
        <taxon>Viridiplantae</taxon>
        <taxon>Streptophyta</taxon>
        <taxon>Embryophyta</taxon>
        <taxon>Tracheophyta</taxon>
        <taxon>Spermatophyta</taxon>
        <taxon>Magnoliopsida</taxon>
        <taxon>Liliopsida</taxon>
        <taxon>Poales</taxon>
        <taxon>Poaceae</taxon>
        <taxon>BOP clade</taxon>
        <taxon>Pooideae</taxon>
        <taxon>Triticodae</taxon>
        <taxon>Triticeae</taxon>
        <taxon>Triticinae</taxon>
        <taxon>Aegilops</taxon>
    </lineage>
</organism>
<reference evidence="2" key="1">
    <citation type="submission" date="2015-06" db="UniProtKB">
        <authorList>
            <consortium name="EnsemblPlants"/>
        </authorList>
    </citation>
    <scope>IDENTIFICATION</scope>
</reference>
<feature type="compositionally biased region" description="Basic residues" evidence="1">
    <location>
        <begin position="1"/>
        <end position="10"/>
    </location>
</feature>
<accession>R7WCI2</accession>
<feature type="region of interest" description="Disordered" evidence="1">
    <location>
        <begin position="1"/>
        <end position="80"/>
    </location>
</feature>
<dbReference type="EnsemblPlants" id="EMT20236">
    <property type="protein sequence ID" value="EMT20236"/>
    <property type="gene ID" value="F775_09641"/>
</dbReference>
<protein>
    <submittedName>
        <fullName evidence="2">Uncharacterized protein</fullName>
    </submittedName>
</protein>